<gene>
    <name evidence="3" type="ORF">MAR_030663</name>
</gene>
<dbReference type="EMBL" id="CP111021">
    <property type="protein sequence ID" value="WAR16069.1"/>
    <property type="molecule type" value="Genomic_DNA"/>
</dbReference>
<dbReference type="Gene3D" id="2.170.300.10">
    <property type="entry name" value="Tie2 ligand-binding domain superfamily"/>
    <property type="match status" value="1"/>
</dbReference>
<organism evidence="3 4">
    <name type="scientific">Mya arenaria</name>
    <name type="common">Soft-shell clam</name>
    <dbReference type="NCBI Taxonomy" id="6604"/>
    <lineage>
        <taxon>Eukaryota</taxon>
        <taxon>Metazoa</taxon>
        <taxon>Spiralia</taxon>
        <taxon>Lophotrochozoa</taxon>
        <taxon>Mollusca</taxon>
        <taxon>Bivalvia</taxon>
        <taxon>Autobranchia</taxon>
        <taxon>Heteroconchia</taxon>
        <taxon>Euheterodonta</taxon>
        <taxon>Imparidentia</taxon>
        <taxon>Neoheterodontei</taxon>
        <taxon>Myida</taxon>
        <taxon>Myoidea</taxon>
        <taxon>Myidae</taxon>
        <taxon>Mya</taxon>
    </lineage>
</organism>
<dbReference type="Proteomes" id="UP001164746">
    <property type="component" value="Chromosome 10"/>
</dbReference>
<dbReference type="InterPro" id="IPR000742">
    <property type="entry name" value="EGF"/>
</dbReference>
<accession>A0ABY7F5J5</accession>
<feature type="domain" description="EGF-like" evidence="2">
    <location>
        <begin position="57"/>
        <end position="90"/>
    </location>
</feature>
<name>A0ABY7F5J5_MYAAR</name>
<keyword evidence="1" id="KW-0732">Signal</keyword>
<protein>
    <submittedName>
        <fullName evidence="3">TIE2-like protein</fullName>
    </submittedName>
</protein>
<feature type="domain" description="EGF-like" evidence="2">
    <location>
        <begin position="92"/>
        <end position="121"/>
    </location>
</feature>
<feature type="domain" description="EGF-like" evidence="2">
    <location>
        <begin position="153"/>
        <end position="184"/>
    </location>
</feature>
<dbReference type="PRINTS" id="PR00011">
    <property type="entry name" value="EGFLAMININ"/>
</dbReference>
<proteinExistence type="predicted"/>
<evidence type="ECO:0000259" key="2">
    <source>
        <dbReference type="SMART" id="SM00181"/>
    </source>
</evidence>
<dbReference type="SMART" id="SM00181">
    <property type="entry name" value="EGF"/>
    <property type="match status" value="4"/>
</dbReference>
<sequence>MVNDAYARITIVVYMLINMCTLAIGQSCPAYCSSFEQTFGQNKCTSCETEYFLSNDECKSCTYIGTNCIICSNGTYCSKCLPGFWDTNCGAICSDGCDTNSCNVLNGSCACKQGFYGSTCQVPCSQNCLTDTCGPNGECGCKAGYYGSSCYGNCFETCEDCTDATTCSLCPPGKYGTLCGDSCQCSSRCDIVTGACMN</sequence>
<feature type="chain" id="PRO_5046447780" evidence="1">
    <location>
        <begin position="26"/>
        <end position="198"/>
    </location>
</feature>
<evidence type="ECO:0000313" key="4">
    <source>
        <dbReference type="Proteomes" id="UP001164746"/>
    </source>
</evidence>
<keyword evidence="4" id="KW-1185">Reference proteome</keyword>
<evidence type="ECO:0000256" key="1">
    <source>
        <dbReference type="SAM" id="SignalP"/>
    </source>
</evidence>
<feature type="domain" description="EGF-like" evidence="2">
    <location>
        <begin position="123"/>
        <end position="151"/>
    </location>
</feature>
<feature type="signal peptide" evidence="1">
    <location>
        <begin position="1"/>
        <end position="25"/>
    </location>
</feature>
<evidence type="ECO:0000313" key="3">
    <source>
        <dbReference type="EMBL" id="WAR16069.1"/>
    </source>
</evidence>
<reference evidence="3" key="1">
    <citation type="submission" date="2022-11" db="EMBL/GenBank/DDBJ databases">
        <title>Centuries of genome instability and evolution in soft-shell clam transmissible cancer (bioRxiv).</title>
        <authorList>
            <person name="Hart S.F.M."/>
            <person name="Yonemitsu M.A."/>
            <person name="Giersch R.M."/>
            <person name="Beal B.F."/>
            <person name="Arriagada G."/>
            <person name="Davis B.W."/>
            <person name="Ostrander E.A."/>
            <person name="Goff S.P."/>
            <person name="Metzger M.J."/>
        </authorList>
    </citation>
    <scope>NUCLEOTIDE SEQUENCE</scope>
    <source>
        <strain evidence="3">MELC-2E11</strain>
        <tissue evidence="3">Siphon/mantle</tissue>
    </source>
</reference>